<dbReference type="Gene3D" id="2.120.10.30">
    <property type="entry name" value="TolB, C-terminal domain"/>
    <property type="match status" value="2"/>
</dbReference>
<evidence type="ECO:0008006" key="4">
    <source>
        <dbReference type="Google" id="ProtNLM"/>
    </source>
</evidence>
<dbReference type="Proteomes" id="UP000253083">
    <property type="component" value="Unassembled WGS sequence"/>
</dbReference>
<feature type="chain" id="PRO_5017447821" description="WD40 repeat protein" evidence="1">
    <location>
        <begin position="31"/>
        <end position="495"/>
    </location>
</feature>
<keyword evidence="3" id="KW-1185">Reference proteome</keyword>
<reference evidence="2 3" key="1">
    <citation type="submission" date="2018-06" db="EMBL/GenBank/DDBJ databases">
        <title>Genomic Encyclopedia of Type Strains, Phase IV (KMG-IV): sequencing the most valuable type-strain genomes for metagenomic binning, comparative biology and taxonomic classification.</title>
        <authorList>
            <person name="Goeker M."/>
        </authorList>
    </citation>
    <scope>NUCLEOTIDE SEQUENCE [LARGE SCALE GENOMIC DNA]</scope>
    <source>
        <strain evidence="2 3">DSM 24032</strain>
    </source>
</reference>
<dbReference type="InParanoid" id="A0A395JQN4"/>
<dbReference type="RefSeq" id="WP_147250958.1">
    <property type="nucleotide sequence ID" value="NZ_QNRT01000002.1"/>
</dbReference>
<sequence length="495" mass="54241">MVHFSRQLCRSLSLFFTTLVIHGIVLSASAAEVPEYQDIFPELSLNGSINRIQMTESGKHLVALVESATTGQNELFSIRLDNRVATKLHVPLNGGNQVSGFKISPNGNLVVYRTQFLTDSSDQLFSVSINGGESVVLNPLLLSNRSVRDFLISPNSQFVVFQGDIDVDERREVYSVPIQGGTVIKLNSNLINGQSLFGLEITPNSDRVIYRKTDPSFKTDLVSVPIGGGSEVRLHPTRTNGASAKSFGTYSSDGRSVLLGFGYGLFQSEDVFIATIDGSTPPLHVVKRSTTDFKISEAHFTLDDRFIIFLGKNESATSNNQQHLFRSDLAEDAALVRFTPILPNALGIRQPFLHPDGIHVVYRATPSTSNIFEVFQIPIAGGEPELLSGVSSANYTTNDFLVSRDGKHIMFNKILLPSFVQQLFVTSFNDKKTSAISDTFFTESESTIGYDIGSSISNSLFLSLNRDAVFVPKVENDELCVPIKVKNGRVAVVCL</sequence>
<dbReference type="InterPro" id="IPR011042">
    <property type="entry name" value="6-blade_b-propeller_TolB-like"/>
</dbReference>
<organism evidence="2 3">
    <name type="scientific">Arenicella xantha</name>
    <dbReference type="NCBI Taxonomy" id="644221"/>
    <lineage>
        <taxon>Bacteria</taxon>
        <taxon>Pseudomonadati</taxon>
        <taxon>Pseudomonadota</taxon>
        <taxon>Gammaproteobacteria</taxon>
        <taxon>Arenicellales</taxon>
        <taxon>Arenicellaceae</taxon>
        <taxon>Arenicella</taxon>
    </lineage>
</organism>
<proteinExistence type="predicted"/>
<evidence type="ECO:0000313" key="2">
    <source>
        <dbReference type="EMBL" id="RBP51030.1"/>
    </source>
</evidence>
<dbReference type="OrthoDB" id="626010at2"/>
<dbReference type="EMBL" id="QNRT01000002">
    <property type="protein sequence ID" value="RBP51030.1"/>
    <property type="molecule type" value="Genomic_DNA"/>
</dbReference>
<evidence type="ECO:0000313" key="3">
    <source>
        <dbReference type="Proteomes" id="UP000253083"/>
    </source>
</evidence>
<dbReference type="AlphaFoldDB" id="A0A395JQN4"/>
<dbReference type="SUPFAM" id="SSF82171">
    <property type="entry name" value="DPP6 N-terminal domain-like"/>
    <property type="match status" value="1"/>
</dbReference>
<evidence type="ECO:0000256" key="1">
    <source>
        <dbReference type="SAM" id="SignalP"/>
    </source>
</evidence>
<name>A0A395JQN4_9GAMM</name>
<accession>A0A395JQN4</accession>
<feature type="signal peptide" evidence="1">
    <location>
        <begin position="1"/>
        <end position="30"/>
    </location>
</feature>
<gene>
    <name evidence="2" type="ORF">DFR28_102449</name>
</gene>
<comment type="caution">
    <text evidence="2">The sequence shown here is derived from an EMBL/GenBank/DDBJ whole genome shotgun (WGS) entry which is preliminary data.</text>
</comment>
<protein>
    <recommendedName>
        <fullName evidence="4">WD40 repeat protein</fullName>
    </recommendedName>
</protein>
<keyword evidence="1" id="KW-0732">Signal</keyword>